<evidence type="ECO:0000256" key="24">
    <source>
        <dbReference type="SAM" id="MobiDB-lite"/>
    </source>
</evidence>
<dbReference type="EC" id="3.1.2.2" evidence="14"/>
<dbReference type="GO" id="GO:0008289">
    <property type="term" value="F:lipid binding"/>
    <property type="evidence" value="ECO:0007669"/>
    <property type="project" value="InterPro"/>
</dbReference>
<dbReference type="SMART" id="SM00234">
    <property type="entry name" value="START"/>
    <property type="match status" value="1"/>
</dbReference>
<comment type="catalytic activity">
    <reaction evidence="1">
        <text>butanoyl-CoA + H2O = butanoate + CoA + H(+)</text>
        <dbReference type="Rhea" id="RHEA:40111"/>
        <dbReference type="ChEBI" id="CHEBI:15377"/>
        <dbReference type="ChEBI" id="CHEBI:15378"/>
        <dbReference type="ChEBI" id="CHEBI:17968"/>
        <dbReference type="ChEBI" id="CHEBI:57287"/>
        <dbReference type="ChEBI" id="CHEBI:57371"/>
    </reaction>
    <physiologicalReaction direction="left-to-right" evidence="1">
        <dbReference type="Rhea" id="RHEA:40112"/>
    </physiologicalReaction>
</comment>
<reference evidence="27" key="1">
    <citation type="journal article" name="BMC Genomics">
        <title>Long-read sequencing and de novo genome assembly of marine medaka (Oryzias melastigma).</title>
        <authorList>
            <person name="Liang P."/>
            <person name="Saqib H.S.A."/>
            <person name="Ni X."/>
            <person name="Shen Y."/>
        </authorList>
    </citation>
    <scope>NUCLEOTIDE SEQUENCE</scope>
    <source>
        <strain evidence="27">Bigg-433</strain>
    </source>
</reference>
<comment type="pathway">
    <text evidence="4">Lipid metabolism; fatty acid metabolism.</text>
</comment>
<evidence type="ECO:0000256" key="10">
    <source>
        <dbReference type="ARBA" id="ARBA00022832"/>
    </source>
</evidence>
<evidence type="ECO:0000313" key="27">
    <source>
        <dbReference type="EMBL" id="KAF6720243.1"/>
    </source>
</evidence>
<dbReference type="GO" id="GO:0005829">
    <property type="term" value="C:cytosol"/>
    <property type="evidence" value="ECO:0007669"/>
    <property type="project" value="TreeGrafter"/>
</dbReference>
<dbReference type="InterPro" id="IPR001680">
    <property type="entry name" value="WD40_rpt"/>
</dbReference>
<dbReference type="PANTHER" id="PTHR11049">
    <property type="entry name" value="ACYL COENZYME A THIOESTER HYDROLASE"/>
    <property type="match status" value="1"/>
</dbReference>
<dbReference type="FunFam" id="3.10.129.10:FF:000020">
    <property type="entry name" value="Acyl-coenzyme A thioesterase 11"/>
    <property type="match status" value="1"/>
</dbReference>
<evidence type="ECO:0000256" key="14">
    <source>
        <dbReference type="ARBA" id="ARBA00038848"/>
    </source>
</evidence>
<dbReference type="InterPro" id="IPR040170">
    <property type="entry name" value="Cytosol_ACT"/>
</dbReference>
<dbReference type="Pfam" id="PF01852">
    <property type="entry name" value="START"/>
    <property type="match status" value="1"/>
</dbReference>
<accession>A0A834C1L5</accession>
<evidence type="ECO:0000259" key="26">
    <source>
        <dbReference type="PROSITE" id="PS51770"/>
    </source>
</evidence>
<dbReference type="Proteomes" id="UP000646548">
    <property type="component" value="Unassembled WGS sequence"/>
</dbReference>
<dbReference type="UniPathway" id="UPA00199"/>
<dbReference type="FunFam" id="3.30.530.20:FF:000012">
    <property type="entry name" value="Acyl-coenzyme A thioesterase 11"/>
    <property type="match status" value="1"/>
</dbReference>
<dbReference type="EMBL" id="WKFB01000527">
    <property type="protein sequence ID" value="KAF6720243.1"/>
    <property type="molecule type" value="Genomic_DNA"/>
</dbReference>
<dbReference type="CDD" id="cd03442">
    <property type="entry name" value="BFIT_BACH"/>
    <property type="match status" value="2"/>
</dbReference>
<feature type="compositionally biased region" description="Basic and acidic residues" evidence="24">
    <location>
        <begin position="826"/>
        <end position="835"/>
    </location>
</feature>
<feature type="region of interest" description="Disordered" evidence="24">
    <location>
        <begin position="641"/>
        <end position="660"/>
    </location>
</feature>
<evidence type="ECO:0000256" key="5">
    <source>
        <dbReference type="ARBA" id="ARBA00022487"/>
    </source>
</evidence>
<dbReference type="Gene3D" id="3.10.129.10">
    <property type="entry name" value="Hotdog Thioesterase"/>
    <property type="match status" value="2"/>
</dbReference>
<name>A0A834C1L5_ORYME</name>
<feature type="region of interest" description="Disordered" evidence="24">
    <location>
        <begin position="1"/>
        <end position="20"/>
    </location>
</feature>
<evidence type="ECO:0000256" key="12">
    <source>
        <dbReference type="ARBA" id="ARBA00023098"/>
    </source>
</evidence>
<evidence type="ECO:0000256" key="1">
    <source>
        <dbReference type="ARBA" id="ARBA00000295"/>
    </source>
</evidence>
<dbReference type="SUPFAM" id="SSF54637">
    <property type="entry name" value="Thioesterase/thiol ester dehydrase-isomerase"/>
    <property type="match status" value="2"/>
</dbReference>
<dbReference type="InterPro" id="IPR036322">
    <property type="entry name" value="WD40_repeat_dom_sf"/>
</dbReference>
<proteinExistence type="predicted"/>
<dbReference type="InterPro" id="IPR002913">
    <property type="entry name" value="START_lipid-bd_dom"/>
</dbReference>
<evidence type="ECO:0000256" key="2">
    <source>
        <dbReference type="ARBA" id="ARBA00004305"/>
    </source>
</evidence>
<comment type="catalytic activity">
    <reaction evidence="15">
        <text>hexadecanoyl-CoA + H2O = hexadecanoate + CoA + H(+)</text>
        <dbReference type="Rhea" id="RHEA:16645"/>
        <dbReference type="ChEBI" id="CHEBI:7896"/>
        <dbReference type="ChEBI" id="CHEBI:15377"/>
        <dbReference type="ChEBI" id="CHEBI:15378"/>
        <dbReference type="ChEBI" id="CHEBI:57287"/>
        <dbReference type="ChEBI" id="CHEBI:57379"/>
        <dbReference type="EC" id="3.1.2.2"/>
    </reaction>
    <physiologicalReaction direction="left-to-right" evidence="15">
        <dbReference type="Rhea" id="RHEA:16646"/>
    </physiologicalReaction>
</comment>
<evidence type="ECO:0000256" key="20">
    <source>
        <dbReference type="ARBA" id="ARBA00075413"/>
    </source>
</evidence>
<keyword evidence="6" id="KW-0963">Cytoplasm</keyword>
<feature type="compositionally biased region" description="Acidic residues" evidence="24">
    <location>
        <begin position="8"/>
        <end position="19"/>
    </location>
</feature>
<evidence type="ECO:0000313" key="28">
    <source>
        <dbReference type="Proteomes" id="UP000646548"/>
    </source>
</evidence>
<dbReference type="Pfam" id="PF00400">
    <property type="entry name" value="WD40"/>
    <property type="match status" value="1"/>
</dbReference>
<dbReference type="GO" id="GO:0052689">
    <property type="term" value="F:carboxylic ester hydrolase activity"/>
    <property type="evidence" value="ECO:0007669"/>
    <property type="project" value="UniProtKB-KW"/>
</dbReference>
<comment type="caution">
    <text evidence="27">The sequence shown here is derived from an EMBL/GenBank/DDBJ whole genome shotgun (WGS) entry which is preliminary data.</text>
</comment>
<keyword evidence="13" id="KW-0496">Mitochondrion</keyword>
<evidence type="ECO:0000259" key="25">
    <source>
        <dbReference type="PROSITE" id="PS50848"/>
    </source>
</evidence>
<evidence type="ECO:0000256" key="17">
    <source>
        <dbReference type="ARBA" id="ARBA00048180"/>
    </source>
</evidence>
<dbReference type="Pfam" id="PF03061">
    <property type="entry name" value="4HBT"/>
    <property type="match status" value="2"/>
</dbReference>
<dbReference type="Gene3D" id="3.30.530.20">
    <property type="match status" value="1"/>
</dbReference>
<dbReference type="PROSITE" id="PS50848">
    <property type="entry name" value="START"/>
    <property type="match status" value="1"/>
</dbReference>
<organism evidence="27 28">
    <name type="scientific">Oryzias melastigma</name>
    <name type="common">Marine medaka</name>
    <dbReference type="NCBI Taxonomy" id="30732"/>
    <lineage>
        <taxon>Eukaryota</taxon>
        <taxon>Metazoa</taxon>
        <taxon>Chordata</taxon>
        <taxon>Craniata</taxon>
        <taxon>Vertebrata</taxon>
        <taxon>Euteleostomi</taxon>
        <taxon>Actinopterygii</taxon>
        <taxon>Neopterygii</taxon>
        <taxon>Teleostei</taxon>
        <taxon>Neoteleostei</taxon>
        <taxon>Acanthomorphata</taxon>
        <taxon>Ovalentaria</taxon>
        <taxon>Atherinomorphae</taxon>
        <taxon>Beloniformes</taxon>
        <taxon>Adrianichthyidae</taxon>
        <taxon>Oryziinae</taxon>
        <taxon>Oryzias</taxon>
    </lineage>
</organism>
<comment type="catalytic activity">
    <reaction evidence="16">
        <text>dodecanoyl-CoA + H2O = dodecanoate + CoA + H(+)</text>
        <dbReference type="Rhea" id="RHEA:30135"/>
        <dbReference type="ChEBI" id="CHEBI:15377"/>
        <dbReference type="ChEBI" id="CHEBI:15378"/>
        <dbReference type="ChEBI" id="CHEBI:18262"/>
        <dbReference type="ChEBI" id="CHEBI:57287"/>
        <dbReference type="ChEBI" id="CHEBI:57375"/>
    </reaction>
    <physiologicalReaction direction="left-to-right" evidence="16">
        <dbReference type="Rhea" id="RHEA:30136"/>
    </physiologicalReaction>
</comment>
<dbReference type="PANTHER" id="PTHR11049:SF1">
    <property type="entry name" value="ACYL-COENZYME A THIOESTERASE 11"/>
    <property type="match status" value="1"/>
</dbReference>
<dbReference type="SMART" id="SM00320">
    <property type="entry name" value="WD40"/>
    <property type="match status" value="5"/>
</dbReference>
<evidence type="ECO:0000256" key="21">
    <source>
        <dbReference type="ARBA" id="ARBA00077737"/>
    </source>
</evidence>
<comment type="function">
    <text evidence="18">Has an acyl-CoA thioesterase activity with a preference for the long chain fatty acyl-CoA thioesters hexadecanoyl-CoA/palmitoyl-CoA and tetradecanoyl-CoA/myristoyl-CoA which are the main substrates in the mitochondrial beta-oxidation pathway.</text>
</comment>
<feature type="domain" description="START" evidence="25">
    <location>
        <begin position="389"/>
        <end position="570"/>
    </location>
</feature>
<gene>
    <name evidence="27" type="ORF">FQA47_002724</name>
</gene>
<evidence type="ECO:0000256" key="19">
    <source>
        <dbReference type="ARBA" id="ARBA00067272"/>
    </source>
</evidence>
<comment type="subcellular location">
    <subcellularLocation>
        <location evidence="3">Cytoplasm</location>
    </subcellularLocation>
    <subcellularLocation>
        <location evidence="2">Mitochondrion matrix</location>
    </subcellularLocation>
</comment>
<evidence type="ECO:0000256" key="4">
    <source>
        <dbReference type="ARBA" id="ARBA00004872"/>
    </source>
</evidence>
<feature type="domain" description="HotDog ACOT-type" evidence="26">
    <location>
        <begin position="203"/>
        <end position="314"/>
    </location>
</feature>
<evidence type="ECO:0000256" key="3">
    <source>
        <dbReference type="ARBA" id="ARBA00004496"/>
    </source>
</evidence>
<keyword evidence="7" id="KW-0597">Phosphoprotein</keyword>
<evidence type="ECO:0000256" key="9">
    <source>
        <dbReference type="ARBA" id="ARBA00022801"/>
    </source>
</evidence>
<dbReference type="InterPro" id="IPR023393">
    <property type="entry name" value="START-like_dom_sf"/>
</dbReference>
<evidence type="ECO:0000256" key="7">
    <source>
        <dbReference type="ARBA" id="ARBA00022553"/>
    </source>
</evidence>
<dbReference type="InterPro" id="IPR006683">
    <property type="entry name" value="Thioestr_dom"/>
</dbReference>
<evidence type="ECO:0000256" key="13">
    <source>
        <dbReference type="ARBA" id="ARBA00023128"/>
    </source>
</evidence>
<dbReference type="InterPro" id="IPR033120">
    <property type="entry name" value="HOTDOG_ACOT"/>
</dbReference>
<keyword evidence="10" id="KW-0276">Fatty acid metabolism</keyword>
<dbReference type="SUPFAM" id="SSF55961">
    <property type="entry name" value="Bet v1-like"/>
    <property type="match status" value="1"/>
</dbReference>
<evidence type="ECO:0000256" key="22">
    <source>
        <dbReference type="ARBA" id="ARBA00083809"/>
    </source>
</evidence>
<comment type="catalytic activity">
    <reaction evidence="17">
        <text>tetradecanoyl-CoA + H2O = tetradecanoate + CoA + H(+)</text>
        <dbReference type="Rhea" id="RHEA:40119"/>
        <dbReference type="ChEBI" id="CHEBI:15377"/>
        <dbReference type="ChEBI" id="CHEBI:15378"/>
        <dbReference type="ChEBI" id="CHEBI:30807"/>
        <dbReference type="ChEBI" id="CHEBI:57287"/>
        <dbReference type="ChEBI" id="CHEBI:57385"/>
    </reaction>
    <physiologicalReaction direction="left-to-right" evidence="17">
        <dbReference type="Rhea" id="RHEA:40120"/>
    </physiologicalReaction>
</comment>
<evidence type="ECO:0000256" key="11">
    <source>
        <dbReference type="ARBA" id="ARBA00022946"/>
    </source>
</evidence>
<keyword evidence="5" id="KW-0719">Serine esterase</keyword>
<dbReference type="Gene3D" id="2.130.10.10">
    <property type="entry name" value="YVTN repeat-like/Quinoprotein amine dehydrogenase"/>
    <property type="match status" value="2"/>
</dbReference>
<dbReference type="InterPro" id="IPR029069">
    <property type="entry name" value="HotDog_dom_sf"/>
</dbReference>
<keyword evidence="12" id="KW-0443">Lipid metabolism</keyword>
<evidence type="ECO:0000256" key="16">
    <source>
        <dbReference type="ARBA" id="ARBA00048074"/>
    </source>
</evidence>
<feature type="region of interest" description="Disordered" evidence="24">
    <location>
        <begin position="826"/>
        <end position="848"/>
    </location>
</feature>
<dbReference type="GO" id="GO:0052816">
    <property type="term" value="F:long-chain fatty acyl-CoA hydrolase activity"/>
    <property type="evidence" value="ECO:0007669"/>
    <property type="project" value="TreeGrafter"/>
</dbReference>
<evidence type="ECO:0000256" key="15">
    <source>
        <dbReference type="ARBA" id="ARBA00047734"/>
    </source>
</evidence>
<dbReference type="GO" id="GO:0006631">
    <property type="term" value="P:fatty acid metabolic process"/>
    <property type="evidence" value="ECO:0007669"/>
    <property type="project" value="UniProtKB-UniPathway"/>
</dbReference>
<dbReference type="GO" id="GO:0006637">
    <property type="term" value="P:acyl-CoA metabolic process"/>
    <property type="evidence" value="ECO:0007669"/>
    <property type="project" value="TreeGrafter"/>
</dbReference>
<keyword evidence="8" id="KW-0677">Repeat</keyword>
<dbReference type="GO" id="GO:0005759">
    <property type="term" value="C:mitochondrial matrix"/>
    <property type="evidence" value="ECO:0007669"/>
    <property type="project" value="UniProtKB-SubCell"/>
</dbReference>
<sequence>MTSMEPHDFEEEEEEDDDEILRQEKESLNPTEVRMSQIVMPCHCNHRQELSVGQLLKWMDSTACLSAERHAGSPCVTASMDDIHFEHTISVGQVVNIQAKVNRAFNTSMEVGIQVSCEDLFYDRHWRICHAFATFVTQRTNTGQKVTLRPIVPQTHKEKVEYSIAAERRRVRMVHDDIIKDLLSSGSIQQADSLSGYNAVPAEKTKVESVELVLPPHANHQVNTFGGQIMAWMVNVATIAASRLCQAHPTLRTIDMFTFRGPSMVGDRLLLRAIVNNAFKSSLEVGVRAEAYQEEGPNRHINSAFMTFEVLDKSGKPCNLPRIRPEPVEGERRFQEAIARKKIRLDRKYIISCKQSEAPLSVPWDPRNQVYLSYNNVSALKMLAAKKSWRLSTEKDQVCLYTLEQKSMLSIRVEKVVDVPAPTAFALLAELSNRTHWDIHYKECELIQRVDDDDFIYRVVTPSVYQGKVGSPTSSPQGEEILQDFILLASVRKPCSPGDPYVIALRSVSLPTHPPFDKCNRGEVLCAGFTILETENNKSLISYYNQASPEVLPYISNDVAGLSSSFYHTFCACSKYLIQNKLHPPAEADQHQTLETPSPTKTLHSTQLYQSLRRTWFSMSASTEREGPSLTRTVVRRPFRRHGLHSSFQPNSRLGSSSRRSFSLEGGSKVLQKSIIQSPKAAVRVLDEECNDVTPLPLCQANPGAAQATASILFKDGISADSASDQTTATESFSVPLSRSFLDSSRISSQSSLWFMNEEMEETSSKWNVSNSFPDDRSKTEALREEVELTLKETKDLFLTETDNISLLDIPSTFLLLDADHPEASKKTRRKDQYVDRSSQTFHGAPKNKHVQSDGLLLVDAGVAVSTSIMYDDAELEERPDKPEAVNYAGASVDSDDRGSLVSPVRSAERSTSAGSMATADAALFCYSSVSVSSSLKDAEVSENTPKSDVELIGLSKKFLHSLLVVEKTILQSLLQPQLAVYRQLPSLKDYIVEVDREEQRDAEISENPALEGLWVFSCELTRGFSVSSMAWNKKNLDLLAVGYGEFDSTDQRPGLVCCWSLKNPMWPERVVHCDSAVTSLDFSAARPSHLAVGTFDGSIAIYDIQNPDSTSLFLDTSKCPSRHLGPVWQLRWNQQELGLPAEERLEDLISVGADGRIIKWFVCTGSLGHTELMKLKRTSYKTADAKNTGGVSQSVLSSLIPALCLDFHPTEPGIYLTGTWEGLIHKCSCSNNQQYLDTYRKHYCAVNYVAWCPLSRDVFLSCSADCTIQLWTQNQHNPMLSFSTTRKVVHDIKWSSKWATVFAAVYDEQLEIWDLDLSCLNPVIVQPAPPGVRLASLLFASHTDCVVVGDSCGQVTVYHLRNLGVGGSNQVNILHDLLHSAASSTLKP</sequence>
<dbReference type="PROSITE" id="PS51770">
    <property type="entry name" value="HOTDOG_ACOT"/>
    <property type="match status" value="2"/>
</dbReference>
<evidence type="ECO:0000256" key="8">
    <source>
        <dbReference type="ARBA" id="ARBA00022737"/>
    </source>
</evidence>
<feature type="domain" description="HotDog ACOT-type" evidence="26">
    <location>
        <begin position="29"/>
        <end position="141"/>
    </location>
</feature>
<evidence type="ECO:0000256" key="6">
    <source>
        <dbReference type="ARBA" id="ARBA00022490"/>
    </source>
</evidence>
<evidence type="ECO:0000256" key="23">
    <source>
        <dbReference type="ARBA" id="ARBA00084084"/>
    </source>
</evidence>
<keyword evidence="11" id="KW-0809">Transit peptide</keyword>
<feature type="region of interest" description="Disordered" evidence="24">
    <location>
        <begin position="874"/>
        <end position="902"/>
    </location>
</feature>
<keyword evidence="9" id="KW-0378">Hydrolase</keyword>
<dbReference type="InterPro" id="IPR015943">
    <property type="entry name" value="WD40/YVTN_repeat-like_dom_sf"/>
</dbReference>
<dbReference type="SUPFAM" id="SSF50978">
    <property type="entry name" value="WD40 repeat-like"/>
    <property type="match status" value="1"/>
</dbReference>
<dbReference type="FunFam" id="2.130.10.10:FF:001248">
    <property type="entry name" value="WD repeat domain 78"/>
    <property type="match status" value="1"/>
</dbReference>
<dbReference type="FunFam" id="3.10.129.10:FF:000011">
    <property type="entry name" value="Acyl-coenzyme A thioesterase 11"/>
    <property type="match status" value="1"/>
</dbReference>
<evidence type="ECO:0000256" key="18">
    <source>
        <dbReference type="ARBA" id="ARBA00059477"/>
    </source>
</evidence>
<protein>
    <recommendedName>
        <fullName evidence="19">Acyl-coenzyme A thioesterase 11</fullName>
        <ecNumber evidence="14">3.1.2.2</ecNumber>
    </recommendedName>
    <alternativeName>
        <fullName evidence="22">Acyl-CoA thioester hydrolase 11</fullName>
    </alternativeName>
    <alternativeName>
        <fullName evidence="21">Adipose-associated thioesterase</fullName>
    </alternativeName>
    <alternativeName>
        <fullName evidence="20">Brown fat-inducible thioesterase</fullName>
    </alternativeName>
    <alternativeName>
        <fullName evidence="23">Palmitoyl-coenzyme A thioesterase</fullName>
    </alternativeName>
</protein>